<dbReference type="EMBL" id="UINC01005793">
    <property type="protein sequence ID" value="SVA23581.1"/>
    <property type="molecule type" value="Genomic_DNA"/>
</dbReference>
<dbReference type="InterPro" id="IPR009057">
    <property type="entry name" value="Homeodomain-like_sf"/>
</dbReference>
<dbReference type="SUPFAM" id="SSF46689">
    <property type="entry name" value="Homeodomain-like"/>
    <property type="match status" value="1"/>
</dbReference>
<evidence type="ECO:0000256" key="2">
    <source>
        <dbReference type="ARBA" id="ARBA00023125"/>
    </source>
</evidence>
<keyword evidence="1" id="KW-0805">Transcription regulation</keyword>
<dbReference type="AlphaFoldDB" id="A0A381U779"/>
<name>A0A381U779_9ZZZZ</name>
<gene>
    <name evidence="5" type="ORF">METZ01_LOCUS76435</name>
</gene>
<protein>
    <recommendedName>
        <fullName evidence="4">HTH araC/xylS-type domain-containing protein</fullName>
    </recommendedName>
</protein>
<dbReference type="InterPro" id="IPR018060">
    <property type="entry name" value="HTH_AraC"/>
</dbReference>
<dbReference type="PROSITE" id="PS01124">
    <property type="entry name" value="HTH_ARAC_FAMILY_2"/>
    <property type="match status" value="1"/>
</dbReference>
<accession>A0A381U779</accession>
<reference evidence="5" key="1">
    <citation type="submission" date="2018-05" db="EMBL/GenBank/DDBJ databases">
        <authorList>
            <person name="Lanie J.A."/>
            <person name="Ng W.-L."/>
            <person name="Kazmierczak K.M."/>
            <person name="Andrzejewski T.M."/>
            <person name="Davidsen T.M."/>
            <person name="Wayne K.J."/>
            <person name="Tettelin H."/>
            <person name="Glass J.I."/>
            <person name="Rusch D."/>
            <person name="Podicherti R."/>
            <person name="Tsui H.-C.T."/>
            <person name="Winkler M.E."/>
        </authorList>
    </citation>
    <scope>NUCLEOTIDE SEQUENCE</scope>
</reference>
<keyword evidence="3" id="KW-0804">Transcription</keyword>
<feature type="domain" description="HTH araC/xylS-type" evidence="4">
    <location>
        <begin position="1"/>
        <end position="57"/>
    </location>
</feature>
<proteinExistence type="predicted"/>
<dbReference type="SMART" id="SM00342">
    <property type="entry name" value="HTH_ARAC"/>
    <property type="match status" value="1"/>
</dbReference>
<keyword evidence="2" id="KW-0238">DNA-binding</keyword>
<dbReference type="GO" id="GO:0003700">
    <property type="term" value="F:DNA-binding transcription factor activity"/>
    <property type="evidence" value="ECO:0007669"/>
    <property type="project" value="InterPro"/>
</dbReference>
<evidence type="ECO:0000259" key="4">
    <source>
        <dbReference type="PROSITE" id="PS01124"/>
    </source>
</evidence>
<evidence type="ECO:0000313" key="5">
    <source>
        <dbReference type="EMBL" id="SVA23581.1"/>
    </source>
</evidence>
<organism evidence="5">
    <name type="scientific">marine metagenome</name>
    <dbReference type="NCBI Taxonomy" id="408172"/>
    <lineage>
        <taxon>unclassified sequences</taxon>
        <taxon>metagenomes</taxon>
        <taxon>ecological metagenomes</taxon>
    </lineage>
</organism>
<dbReference type="GO" id="GO:0043565">
    <property type="term" value="F:sequence-specific DNA binding"/>
    <property type="evidence" value="ECO:0007669"/>
    <property type="project" value="InterPro"/>
</dbReference>
<dbReference type="InterPro" id="IPR020449">
    <property type="entry name" value="Tscrpt_reg_AraC-type_HTH"/>
</dbReference>
<dbReference type="PANTHER" id="PTHR43280">
    <property type="entry name" value="ARAC-FAMILY TRANSCRIPTIONAL REGULATOR"/>
    <property type="match status" value="1"/>
</dbReference>
<dbReference type="PRINTS" id="PR00032">
    <property type="entry name" value="HTHARAC"/>
</dbReference>
<evidence type="ECO:0000256" key="3">
    <source>
        <dbReference type="ARBA" id="ARBA00023163"/>
    </source>
</evidence>
<sequence>MNFVHNLRIRKAADLLRQTGGPSVEQVAHQVGFKSQSNFSSAFKNQFGIFPAAFGEGQLI</sequence>
<dbReference type="Pfam" id="PF12833">
    <property type="entry name" value="HTH_18"/>
    <property type="match status" value="1"/>
</dbReference>
<evidence type="ECO:0000256" key="1">
    <source>
        <dbReference type="ARBA" id="ARBA00023015"/>
    </source>
</evidence>
<dbReference type="Gene3D" id="1.10.10.60">
    <property type="entry name" value="Homeodomain-like"/>
    <property type="match status" value="1"/>
</dbReference>
<dbReference type="PANTHER" id="PTHR43280:SF2">
    <property type="entry name" value="HTH-TYPE TRANSCRIPTIONAL REGULATOR EXSA"/>
    <property type="match status" value="1"/>
</dbReference>